<evidence type="ECO:0000313" key="2">
    <source>
        <dbReference type="Proteomes" id="UP001159363"/>
    </source>
</evidence>
<keyword evidence="2" id="KW-1185">Reference proteome</keyword>
<sequence length="228" mass="26464">MFPCIKSHPMKRKYIKKRKHSEKSRRKLSYSYNVYVSGKNVEVCRDQFCPYMGCTTTGGVTEMFRRWSPNKYAEQEVNAKTHINLIPKYQSYYSRSQNPPKFNIGFKVPKSDTCKTCDELTVDKEKAHSTYKNSEVRKIEFEHQAHLLRAERMKKQLQQQSQEAKVNADLHIISNPWTFSRHSQRQCFQLGEHSTNANCGHSILASTTVLKSGDTRSCGMRQLQSEVA</sequence>
<gene>
    <name evidence="1" type="ORF">PR048_002131</name>
</gene>
<feature type="non-terminal residue" evidence="1">
    <location>
        <position position="228"/>
    </location>
</feature>
<reference evidence="1 2" key="1">
    <citation type="submission" date="2023-02" db="EMBL/GenBank/DDBJ databases">
        <title>LHISI_Scaffold_Assembly.</title>
        <authorList>
            <person name="Stuart O.P."/>
            <person name="Cleave R."/>
            <person name="Magrath M.J.L."/>
            <person name="Mikheyev A.S."/>
        </authorList>
    </citation>
    <scope>NUCLEOTIDE SEQUENCE [LARGE SCALE GENOMIC DNA]</scope>
    <source>
        <strain evidence="1">Daus_M_001</strain>
        <tissue evidence="1">Leg muscle</tissue>
    </source>
</reference>
<dbReference type="EMBL" id="JARBHB010000001">
    <property type="protein sequence ID" value="KAJ8896786.1"/>
    <property type="molecule type" value="Genomic_DNA"/>
</dbReference>
<dbReference type="Proteomes" id="UP001159363">
    <property type="component" value="Chromosome 1"/>
</dbReference>
<organism evidence="1 2">
    <name type="scientific">Dryococelus australis</name>
    <dbReference type="NCBI Taxonomy" id="614101"/>
    <lineage>
        <taxon>Eukaryota</taxon>
        <taxon>Metazoa</taxon>
        <taxon>Ecdysozoa</taxon>
        <taxon>Arthropoda</taxon>
        <taxon>Hexapoda</taxon>
        <taxon>Insecta</taxon>
        <taxon>Pterygota</taxon>
        <taxon>Neoptera</taxon>
        <taxon>Polyneoptera</taxon>
        <taxon>Phasmatodea</taxon>
        <taxon>Verophasmatodea</taxon>
        <taxon>Anareolatae</taxon>
        <taxon>Phasmatidae</taxon>
        <taxon>Eurycanthinae</taxon>
        <taxon>Dryococelus</taxon>
    </lineage>
</organism>
<proteinExistence type="predicted"/>
<accession>A0ABQ9IJH6</accession>
<protein>
    <submittedName>
        <fullName evidence="1">Uncharacterized protein</fullName>
    </submittedName>
</protein>
<name>A0ABQ9IJH6_9NEOP</name>
<comment type="caution">
    <text evidence="1">The sequence shown here is derived from an EMBL/GenBank/DDBJ whole genome shotgun (WGS) entry which is preliminary data.</text>
</comment>
<evidence type="ECO:0000313" key="1">
    <source>
        <dbReference type="EMBL" id="KAJ8896786.1"/>
    </source>
</evidence>